<reference evidence="2 3" key="1">
    <citation type="submission" date="2019-01" db="EMBL/GenBank/DDBJ databases">
        <title>Intercellular communication is required for trap formation in the nematode-trapping fungus Duddingtonia flagrans.</title>
        <authorList>
            <person name="Youssar L."/>
            <person name="Wernet V."/>
            <person name="Hensel N."/>
            <person name="Hildebrandt H.-G."/>
            <person name="Fischer R."/>
        </authorList>
    </citation>
    <scope>NUCLEOTIDE SEQUENCE [LARGE SCALE GENOMIC DNA]</scope>
    <source>
        <strain evidence="2 3">CBS H-5679</strain>
    </source>
</reference>
<dbReference type="CDD" id="cd09917">
    <property type="entry name" value="F-box_SF"/>
    <property type="match status" value="1"/>
</dbReference>
<name>A0A436ZYV6_ARTFL</name>
<dbReference type="EMBL" id="SAEB01000007">
    <property type="protein sequence ID" value="RVD83962.1"/>
    <property type="molecule type" value="Genomic_DNA"/>
</dbReference>
<dbReference type="Pfam" id="PF12937">
    <property type="entry name" value="F-box-like"/>
    <property type="match status" value="1"/>
</dbReference>
<dbReference type="InterPro" id="IPR036047">
    <property type="entry name" value="F-box-like_dom_sf"/>
</dbReference>
<evidence type="ECO:0000259" key="1">
    <source>
        <dbReference type="Pfam" id="PF12937"/>
    </source>
</evidence>
<keyword evidence="3" id="KW-1185">Reference proteome</keyword>
<dbReference type="RefSeq" id="XP_067489506.1">
    <property type="nucleotide sequence ID" value="XM_067635035.1"/>
</dbReference>
<dbReference type="OrthoDB" id="5409902at2759"/>
<sequence>MEVIQFLLRPEDSAIVVENVHAQRNKGILNSPFAFLPAEICLMILEYLDDFSALSFALTSRALYNTALDRVQNIICPLAELGCWAGKSLVRAGIALDMEQDFSGGTAEMDETGGNYLMAVVESKILELRERGYHTIYDSDDPEKLTILRSISCNNHIPPVIRRYVSALLSNTEYENMFQEGKQYIIRNLDKMEYVSFPTGKLERITTRPSGVYDDTLVKTPHPAEQVIEAITWTRAIETDTHGLEKGAWAGNRIDLILDGQEVLDGWRRL</sequence>
<gene>
    <name evidence="2" type="ORF">DFL_005730</name>
</gene>
<feature type="domain" description="F-box" evidence="1">
    <location>
        <begin position="34"/>
        <end position="69"/>
    </location>
</feature>
<protein>
    <recommendedName>
        <fullName evidence="1">F-box domain-containing protein</fullName>
    </recommendedName>
</protein>
<comment type="caution">
    <text evidence="2">The sequence shown here is derived from an EMBL/GenBank/DDBJ whole genome shotgun (WGS) entry which is preliminary data.</text>
</comment>
<evidence type="ECO:0000313" key="3">
    <source>
        <dbReference type="Proteomes" id="UP000283090"/>
    </source>
</evidence>
<organism evidence="2 3">
    <name type="scientific">Arthrobotrys flagrans</name>
    <name type="common">Nematode-trapping fungus</name>
    <name type="synonym">Trichothecium flagrans</name>
    <dbReference type="NCBI Taxonomy" id="97331"/>
    <lineage>
        <taxon>Eukaryota</taxon>
        <taxon>Fungi</taxon>
        <taxon>Dikarya</taxon>
        <taxon>Ascomycota</taxon>
        <taxon>Pezizomycotina</taxon>
        <taxon>Orbiliomycetes</taxon>
        <taxon>Orbiliales</taxon>
        <taxon>Orbiliaceae</taxon>
        <taxon>Arthrobotrys</taxon>
    </lineage>
</organism>
<accession>A0A436ZYV6</accession>
<dbReference type="GeneID" id="93588041"/>
<evidence type="ECO:0000313" key="2">
    <source>
        <dbReference type="EMBL" id="RVD83962.1"/>
    </source>
</evidence>
<dbReference type="SUPFAM" id="SSF81383">
    <property type="entry name" value="F-box domain"/>
    <property type="match status" value="1"/>
</dbReference>
<proteinExistence type="predicted"/>
<dbReference type="AlphaFoldDB" id="A0A436ZYV6"/>
<dbReference type="VEuPathDB" id="FungiDB:DFL_005730"/>
<dbReference type="Proteomes" id="UP000283090">
    <property type="component" value="Unassembled WGS sequence"/>
</dbReference>
<dbReference type="InterPro" id="IPR001810">
    <property type="entry name" value="F-box_dom"/>
</dbReference>